<evidence type="ECO:0000259" key="2">
    <source>
        <dbReference type="Pfam" id="PF13391"/>
    </source>
</evidence>
<evidence type="ECO:0000256" key="1">
    <source>
        <dbReference type="SAM" id="MobiDB-lite"/>
    </source>
</evidence>
<dbReference type="EMBL" id="JAGHQM010000286">
    <property type="protein sequence ID" value="KAH0562851.1"/>
    <property type="molecule type" value="Genomic_DNA"/>
</dbReference>
<feature type="domain" description="HNH nuclease" evidence="2">
    <location>
        <begin position="110"/>
        <end position="201"/>
    </location>
</feature>
<proteinExistence type="predicted"/>
<dbReference type="Pfam" id="PF13391">
    <property type="entry name" value="HNH_2"/>
    <property type="match status" value="1"/>
</dbReference>
<reference evidence="3" key="1">
    <citation type="submission" date="2021-03" db="EMBL/GenBank/DDBJ databases">
        <title>Comparative genomics and phylogenomic investigation of the class Geoglossomycetes provide insights into ecological specialization and systematics.</title>
        <authorList>
            <person name="Melie T."/>
            <person name="Pirro S."/>
            <person name="Miller A.N."/>
            <person name="Quandt A."/>
        </authorList>
    </citation>
    <scope>NUCLEOTIDE SEQUENCE</scope>
    <source>
        <strain evidence="3">CAQ_001_2017</strain>
    </source>
</reference>
<sequence>MLHSDGLDSDTLTELHRRLLEKPVSREFHAFCRLCPQSVGPKILSLGDADLQDLSAQCRAAVDSWLCCDRSYDVVRDAPSLTSRDSQLPYKAIIFPPLMMTQTKTRDGKCVITGDGLSISEVAHIIPYSVGKSQARATTDLWAVLRIFWGDEAVLRLQPLIFGAPGDEYNPTAKTPVNKLYNVITLSSQAHTCWGQGYFVLEPHPDDNPDDEYTLDVVLRWIYPNGSSRSEPGIYIPIDINAALPPLSTHIGNADEQIMLCYIDDKTKQPALVQDGHRVTFSTNDPDLYPLPSRELLWLQSCLIRVLRMAGRAGWDMQEMNRSDTDASSIRADEAWASQVSSPSSPGKRPTPSRNGQNPPCSSPDKRSILQRLYQAVRRCVT</sequence>
<gene>
    <name evidence="3" type="ORF">GP486_002524</name>
</gene>
<comment type="caution">
    <text evidence="3">The sequence shown here is derived from an EMBL/GenBank/DDBJ whole genome shotgun (WGS) entry which is preliminary data.</text>
</comment>
<dbReference type="InterPro" id="IPR003615">
    <property type="entry name" value="HNH_nuc"/>
</dbReference>
<organism evidence="3 4">
    <name type="scientific">Trichoglossum hirsutum</name>
    <dbReference type="NCBI Taxonomy" id="265104"/>
    <lineage>
        <taxon>Eukaryota</taxon>
        <taxon>Fungi</taxon>
        <taxon>Dikarya</taxon>
        <taxon>Ascomycota</taxon>
        <taxon>Pezizomycotina</taxon>
        <taxon>Geoglossomycetes</taxon>
        <taxon>Geoglossales</taxon>
        <taxon>Geoglossaceae</taxon>
        <taxon>Trichoglossum</taxon>
    </lineage>
</organism>
<feature type="region of interest" description="Disordered" evidence="1">
    <location>
        <begin position="334"/>
        <end position="368"/>
    </location>
</feature>
<evidence type="ECO:0000313" key="3">
    <source>
        <dbReference type="EMBL" id="KAH0562851.1"/>
    </source>
</evidence>
<name>A0A9P8LE44_9PEZI</name>
<dbReference type="Proteomes" id="UP000750711">
    <property type="component" value="Unassembled WGS sequence"/>
</dbReference>
<evidence type="ECO:0000313" key="4">
    <source>
        <dbReference type="Proteomes" id="UP000750711"/>
    </source>
</evidence>
<keyword evidence="4" id="KW-1185">Reference proteome</keyword>
<protein>
    <recommendedName>
        <fullName evidence="2">HNH nuclease domain-containing protein</fullName>
    </recommendedName>
</protein>
<dbReference type="AlphaFoldDB" id="A0A9P8LE44"/>
<accession>A0A9P8LE44</accession>